<dbReference type="InterPro" id="IPR036188">
    <property type="entry name" value="FAD/NAD-bd_sf"/>
</dbReference>
<evidence type="ECO:0000259" key="2">
    <source>
        <dbReference type="Pfam" id="PF01494"/>
    </source>
</evidence>
<feature type="compositionally biased region" description="Polar residues" evidence="1">
    <location>
        <begin position="389"/>
        <end position="413"/>
    </location>
</feature>
<dbReference type="PANTHER" id="PTHR47469:SF2">
    <property type="entry name" value="OS06G0597600 PROTEIN"/>
    <property type="match status" value="1"/>
</dbReference>
<dbReference type="InterPro" id="IPR002938">
    <property type="entry name" value="FAD-bd"/>
</dbReference>
<feature type="region of interest" description="Disordered" evidence="1">
    <location>
        <begin position="388"/>
        <end position="422"/>
    </location>
</feature>
<dbReference type="GO" id="GO:0071949">
    <property type="term" value="F:FAD binding"/>
    <property type="evidence" value="ECO:0007669"/>
    <property type="project" value="InterPro"/>
</dbReference>
<dbReference type="PANTHER" id="PTHR47469">
    <property type="entry name" value="MONOOXYGENASE-LIKE"/>
    <property type="match status" value="1"/>
</dbReference>
<keyword evidence="4" id="KW-1185">Reference proteome</keyword>
<proteinExistence type="predicted"/>
<dbReference type="Pfam" id="PF01494">
    <property type="entry name" value="FAD_binding_3"/>
    <property type="match status" value="1"/>
</dbReference>
<organism evidence="3 4">
    <name type="scientific">Apatococcus lobatus</name>
    <dbReference type="NCBI Taxonomy" id="904363"/>
    <lineage>
        <taxon>Eukaryota</taxon>
        <taxon>Viridiplantae</taxon>
        <taxon>Chlorophyta</taxon>
        <taxon>core chlorophytes</taxon>
        <taxon>Trebouxiophyceae</taxon>
        <taxon>Chlorellales</taxon>
        <taxon>Chlorellaceae</taxon>
        <taxon>Apatococcus</taxon>
    </lineage>
</organism>
<feature type="domain" description="FAD-binding" evidence="2">
    <location>
        <begin position="6"/>
        <end position="341"/>
    </location>
</feature>
<dbReference type="Gene3D" id="3.50.50.60">
    <property type="entry name" value="FAD/NAD(P)-binding domain"/>
    <property type="match status" value="1"/>
</dbReference>
<sequence>MGNPNLDVLVVGGSIGGISCALALLKLGCKLTVLEKASSITAAGAGIGLDETSIKILQNLSDRKALEKSVMPMTSEANRAILDGQARTIHQDDHWNHHSAHWSDIHQSLYRALPEGILHFCHTVVDVQQFEEGVTVTAECGAASASNLDGPPQTHTYHPDLVVAADGSMSQTRQRLRPNEGRRYSGYCAWRGVVPVQEHPEVAAAVRAAYPDLHRRLYFDMAKDTHSVLYTLPGDRLNWLWYVNQAEPQLKGRSVTVKADEQTIKEMHRSAAATFTPELAKLMQVTDKPFINAIYDREPLPQLVWDQVVLVGEAAHPTTPHGLRSTNMALADADQLRQSLEKHHCKIAPALQDFQDARLDATSTEVLFSRYLGQLKQGLLYPGQPVESWLQQPPSKQQELGQASMGSFSMSNYKDQHLPPFS</sequence>
<evidence type="ECO:0000313" key="3">
    <source>
        <dbReference type="EMBL" id="KAK9834500.1"/>
    </source>
</evidence>
<name>A0AAW1RLV5_9CHLO</name>
<evidence type="ECO:0000313" key="4">
    <source>
        <dbReference type="Proteomes" id="UP001438707"/>
    </source>
</evidence>
<dbReference type="InterPro" id="IPR053212">
    <property type="entry name" value="DHP_3-monooxygenase"/>
</dbReference>
<dbReference type="EMBL" id="JALJOS010000009">
    <property type="protein sequence ID" value="KAK9834500.1"/>
    <property type="molecule type" value="Genomic_DNA"/>
</dbReference>
<dbReference type="SUPFAM" id="SSF51905">
    <property type="entry name" value="FAD/NAD(P)-binding domain"/>
    <property type="match status" value="1"/>
</dbReference>
<dbReference type="AlphaFoldDB" id="A0AAW1RLV5"/>
<accession>A0AAW1RLV5</accession>
<dbReference type="PRINTS" id="PR00420">
    <property type="entry name" value="RNGMNOXGNASE"/>
</dbReference>
<protein>
    <recommendedName>
        <fullName evidence="2">FAD-binding domain-containing protein</fullName>
    </recommendedName>
</protein>
<evidence type="ECO:0000256" key="1">
    <source>
        <dbReference type="SAM" id="MobiDB-lite"/>
    </source>
</evidence>
<dbReference type="Proteomes" id="UP001438707">
    <property type="component" value="Unassembled WGS sequence"/>
</dbReference>
<gene>
    <name evidence="3" type="ORF">WJX74_003193</name>
</gene>
<reference evidence="3 4" key="1">
    <citation type="journal article" date="2024" name="Nat. Commun.">
        <title>Phylogenomics reveals the evolutionary origins of lichenization in chlorophyte algae.</title>
        <authorList>
            <person name="Puginier C."/>
            <person name="Libourel C."/>
            <person name="Otte J."/>
            <person name="Skaloud P."/>
            <person name="Haon M."/>
            <person name="Grisel S."/>
            <person name="Petersen M."/>
            <person name="Berrin J.G."/>
            <person name="Delaux P.M."/>
            <person name="Dal Grande F."/>
            <person name="Keller J."/>
        </authorList>
    </citation>
    <scope>NUCLEOTIDE SEQUENCE [LARGE SCALE GENOMIC DNA]</scope>
    <source>
        <strain evidence="3 4">SAG 2145</strain>
    </source>
</reference>
<dbReference type="SUPFAM" id="SSF54373">
    <property type="entry name" value="FAD-linked reductases, C-terminal domain"/>
    <property type="match status" value="1"/>
</dbReference>
<comment type="caution">
    <text evidence="3">The sequence shown here is derived from an EMBL/GenBank/DDBJ whole genome shotgun (WGS) entry which is preliminary data.</text>
</comment>